<dbReference type="SMART" id="SM00331">
    <property type="entry name" value="PP2C_SIG"/>
    <property type="match status" value="1"/>
</dbReference>
<dbReference type="InterPro" id="IPR003018">
    <property type="entry name" value="GAF"/>
</dbReference>
<dbReference type="SMART" id="SM00065">
    <property type="entry name" value="GAF"/>
    <property type="match status" value="1"/>
</dbReference>
<dbReference type="PROSITE" id="PS50113">
    <property type="entry name" value="PAC"/>
    <property type="match status" value="1"/>
</dbReference>
<dbReference type="InterPro" id="IPR035965">
    <property type="entry name" value="PAS-like_dom_sf"/>
</dbReference>
<dbReference type="Pfam" id="PF13581">
    <property type="entry name" value="HATPase_c_2"/>
    <property type="match status" value="1"/>
</dbReference>
<dbReference type="InterPro" id="IPR029016">
    <property type="entry name" value="GAF-like_dom_sf"/>
</dbReference>
<evidence type="ECO:0000256" key="1">
    <source>
        <dbReference type="ARBA" id="ARBA00022801"/>
    </source>
</evidence>
<dbReference type="SMART" id="SM00091">
    <property type="entry name" value="PAS"/>
    <property type="match status" value="2"/>
</dbReference>
<dbReference type="CDD" id="cd16936">
    <property type="entry name" value="HATPase_RsbW-like"/>
    <property type="match status" value="1"/>
</dbReference>
<dbReference type="EMBL" id="CP026652">
    <property type="protein sequence ID" value="AVH61604.1"/>
    <property type="molecule type" value="Genomic_DNA"/>
</dbReference>
<dbReference type="PANTHER" id="PTHR43156:SF2">
    <property type="entry name" value="STAGE II SPORULATION PROTEIN E"/>
    <property type="match status" value="1"/>
</dbReference>
<dbReference type="InterPro" id="IPR000700">
    <property type="entry name" value="PAS-assoc_C"/>
</dbReference>
<reference evidence="4 5" key="1">
    <citation type="submission" date="2018-02" db="EMBL/GenBank/DDBJ databases">
        <title>Complete genome sequence of Streptomyces dengpaensis, the producer of angucyclines.</title>
        <authorList>
            <person name="Yumei L."/>
        </authorList>
    </citation>
    <scope>NUCLEOTIDE SEQUENCE [LARGE SCALE GENOMIC DNA]</scope>
    <source>
        <strain evidence="4 5">XZHG99</strain>
    </source>
</reference>
<dbReference type="InterPro" id="IPR013656">
    <property type="entry name" value="PAS_4"/>
</dbReference>
<evidence type="ECO:0000259" key="2">
    <source>
        <dbReference type="PROSITE" id="PS50112"/>
    </source>
</evidence>
<dbReference type="Gene3D" id="3.30.565.10">
    <property type="entry name" value="Histidine kinase-like ATPase, C-terminal domain"/>
    <property type="match status" value="1"/>
</dbReference>
<dbReference type="InterPro" id="IPR052016">
    <property type="entry name" value="Bact_Sigma-Reg"/>
</dbReference>
<dbReference type="InterPro" id="IPR001932">
    <property type="entry name" value="PPM-type_phosphatase-like_dom"/>
</dbReference>
<feature type="domain" description="PAS" evidence="2">
    <location>
        <begin position="24"/>
        <end position="59"/>
    </location>
</feature>
<evidence type="ECO:0000313" key="5">
    <source>
        <dbReference type="Proteomes" id="UP000238413"/>
    </source>
</evidence>
<dbReference type="InterPro" id="IPR013767">
    <property type="entry name" value="PAS_fold"/>
</dbReference>
<keyword evidence="5" id="KW-1185">Reference proteome</keyword>
<dbReference type="PANTHER" id="PTHR43156">
    <property type="entry name" value="STAGE II SPORULATION PROTEIN E-RELATED"/>
    <property type="match status" value="1"/>
</dbReference>
<keyword evidence="1" id="KW-0378">Hydrolase</keyword>
<dbReference type="Gene3D" id="3.30.450.40">
    <property type="match status" value="1"/>
</dbReference>
<name>A0ABM6T410_9ACTN</name>
<dbReference type="InterPro" id="IPR036890">
    <property type="entry name" value="HATPase_C_sf"/>
</dbReference>
<dbReference type="Gene3D" id="3.60.40.10">
    <property type="entry name" value="PPM-type phosphatase domain"/>
    <property type="match status" value="1"/>
</dbReference>
<dbReference type="Gene3D" id="3.30.450.20">
    <property type="entry name" value="PAS domain"/>
    <property type="match status" value="2"/>
</dbReference>
<evidence type="ECO:0000259" key="3">
    <source>
        <dbReference type="PROSITE" id="PS50113"/>
    </source>
</evidence>
<dbReference type="PROSITE" id="PS50112">
    <property type="entry name" value="PAS"/>
    <property type="match status" value="1"/>
</dbReference>
<dbReference type="InterPro" id="IPR036457">
    <property type="entry name" value="PPM-type-like_dom_sf"/>
</dbReference>
<organism evidence="4 5">
    <name type="scientific">Streptomyces dengpaensis</name>
    <dbReference type="NCBI Taxonomy" id="2049881"/>
    <lineage>
        <taxon>Bacteria</taxon>
        <taxon>Bacillati</taxon>
        <taxon>Actinomycetota</taxon>
        <taxon>Actinomycetes</taxon>
        <taxon>Kitasatosporales</taxon>
        <taxon>Streptomycetaceae</taxon>
        <taxon>Streptomyces</taxon>
    </lineage>
</organism>
<accession>A0ABM6T410</accession>
<proteinExistence type="predicted"/>
<gene>
    <name evidence="4" type="ORF">C4B68_35600</name>
</gene>
<dbReference type="NCBIfam" id="TIGR00229">
    <property type="entry name" value="sensory_box"/>
    <property type="match status" value="2"/>
</dbReference>
<sequence length="829" mass="88269">MDRSADHTRRAAETAPGAEGCASLLVDEAGRVVGWDPAAERLLGYPAQRVVGRPVTELLAETASEAPAPADAMLKHSDGSLIGCRVRVRRAQEGPAGACWRVALTPSTEDASQAAEVTSRVAEGAYRAAEEASRAGEEASQAGEEASRAIDRALLDALFTRSPIGLFVLDPQLRLMRYNTAAAGMPGLGSKPALGLRPTEAWPHFSARVAEEMMTKVLESGEPELAFEKRGRPPGDLEHEHVYSASAFRLEDENGRVLGVADTVVDVTDRHRAQQRLALAADAGARIGTTLDALHTAGELAELVVPDLADSVAVDLLEPVLAGEDVPHVPGEAGWPLLRATSRSTRTNAKPGAYEVGEVSGYPNAAPAVQALTDHRPRLVAGLDADSAWVRSDPIRGRRMLQEGVHSLMVVPLVVRDHALGLVTFYRWKPRGAFDDDDLTLAQDLAGRTAVALDNARRYVREHNAVLTLQRGMLPHTLPSPSTIQAAHHIVLSGAGGDWTDVLALPGARVALVTGHTPGRGMRTAATMGRLRTAVQTLAGLDLAPDEIMARLDDLVQHMDAENAEDSGPTADTLAGTACLYLVYDPITRQCTMTAAGPVGLAVVQPDGTVTFPEIPAGAPLGRPGPPFAKSKADLPEGSRLVLFTPGLLQSFPEDVGHTVLARLLASSAESPEDLCLSLTEELVPVDPPEDAAVLVADTPALDPTRVADWQLPSDPAAVATARSLAARQLQIWALDDEAFATELIVSELVTNAIRYAQPPIRLRLIHDRRLTCEVSDGSSAAPHLRHARTTDEGGRGLLLVSQFAERWGTRYEDRGKVIWAEQPLATAT</sequence>
<dbReference type="InterPro" id="IPR000014">
    <property type="entry name" value="PAS"/>
</dbReference>
<dbReference type="InterPro" id="IPR003594">
    <property type="entry name" value="HATPase_dom"/>
</dbReference>
<dbReference type="Pfam" id="PF00989">
    <property type="entry name" value="PAS"/>
    <property type="match status" value="1"/>
</dbReference>
<dbReference type="Proteomes" id="UP000238413">
    <property type="component" value="Chromosome"/>
</dbReference>
<dbReference type="Pfam" id="PF08448">
    <property type="entry name" value="PAS_4"/>
    <property type="match status" value="1"/>
</dbReference>
<evidence type="ECO:0000313" key="4">
    <source>
        <dbReference type="EMBL" id="AVH61604.1"/>
    </source>
</evidence>
<dbReference type="SUPFAM" id="SSF55874">
    <property type="entry name" value="ATPase domain of HSP90 chaperone/DNA topoisomerase II/histidine kinase"/>
    <property type="match status" value="1"/>
</dbReference>
<dbReference type="SUPFAM" id="SSF55785">
    <property type="entry name" value="PYP-like sensor domain (PAS domain)"/>
    <property type="match status" value="2"/>
</dbReference>
<protein>
    <submittedName>
        <fullName evidence="4">PAS domain S-box protein</fullName>
    </submittedName>
</protein>
<dbReference type="Pfam" id="PF01590">
    <property type="entry name" value="GAF"/>
    <property type="match status" value="1"/>
</dbReference>
<feature type="domain" description="PAC" evidence="3">
    <location>
        <begin position="221"/>
        <end position="279"/>
    </location>
</feature>
<dbReference type="CDD" id="cd00130">
    <property type="entry name" value="PAS"/>
    <property type="match status" value="1"/>
</dbReference>
<dbReference type="SUPFAM" id="SSF55781">
    <property type="entry name" value="GAF domain-like"/>
    <property type="match status" value="1"/>
</dbReference>
<dbReference type="Pfam" id="PF07228">
    <property type="entry name" value="SpoIIE"/>
    <property type="match status" value="1"/>
</dbReference>